<gene>
    <name evidence="1" type="ORF">Anas_09703</name>
</gene>
<accession>A0A5N5SL31</accession>
<dbReference type="Proteomes" id="UP000326759">
    <property type="component" value="Unassembled WGS sequence"/>
</dbReference>
<keyword evidence="2" id="KW-1185">Reference proteome</keyword>
<name>A0A5N5SL31_9CRUS</name>
<reference evidence="1 2" key="1">
    <citation type="journal article" date="2019" name="PLoS Biol.">
        <title>Sex chromosomes control vertical transmission of feminizing Wolbachia symbionts in an isopod.</title>
        <authorList>
            <person name="Becking T."/>
            <person name="Chebbi M.A."/>
            <person name="Giraud I."/>
            <person name="Moumen B."/>
            <person name="Laverre T."/>
            <person name="Caubet Y."/>
            <person name="Peccoud J."/>
            <person name="Gilbert C."/>
            <person name="Cordaux R."/>
        </authorList>
    </citation>
    <scope>NUCLEOTIDE SEQUENCE [LARGE SCALE GENOMIC DNA]</scope>
    <source>
        <strain evidence="1">ANa2</strain>
        <tissue evidence="1">Whole body excluding digestive tract and cuticle</tissue>
    </source>
</reference>
<dbReference type="EMBL" id="SEYY01023667">
    <property type="protein sequence ID" value="KAB7494696.1"/>
    <property type="molecule type" value="Genomic_DNA"/>
</dbReference>
<organism evidence="1 2">
    <name type="scientific">Armadillidium nasatum</name>
    <dbReference type="NCBI Taxonomy" id="96803"/>
    <lineage>
        <taxon>Eukaryota</taxon>
        <taxon>Metazoa</taxon>
        <taxon>Ecdysozoa</taxon>
        <taxon>Arthropoda</taxon>
        <taxon>Crustacea</taxon>
        <taxon>Multicrustacea</taxon>
        <taxon>Malacostraca</taxon>
        <taxon>Eumalacostraca</taxon>
        <taxon>Peracarida</taxon>
        <taxon>Isopoda</taxon>
        <taxon>Oniscidea</taxon>
        <taxon>Crinocheta</taxon>
        <taxon>Armadillidiidae</taxon>
        <taxon>Armadillidium</taxon>
    </lineage>
</organism>
<proteinExistence type="predicted"/>
<dbReference type="AlphaFoldDB" id="A0A5N5SL31"/>
<protein>
    <submittedName>
        <fullName evidence="1">Uncharacterized protein</fullName>
    </submittedName>
</protein>
<evidence type="ECO:0000313" key="1">
    <source>
        <dbReference type="EMBL" id="KAB7494696.1"/>
    </source>
</evidence>
<sequence length="65" mass="7562">MFYKIVIYATSQCFKPIRDSKVAAKDSEEQIKKGTKRSAEAQSPKWYLNDFNMKRKTCSILVINI</sequence>
<evidence type="ECO:0000313" key="2">
    <source>
        <dbReference type="Proteomes" id="UP000326759"/>
    </source>
</evidence>
<comment type="caution">
    <text evidence="1">The sequence shown here is derived from an EMBL/GenBank/DDBJ whole genome shotgun (WGS) entry which is preliminary data.</text>
</comment>